<protein>
    <submittedName>
        <fullName evidence="1">Uncharacterized protein</fullName>
    </submittedName>
</protein>
<reference evidence="1 2" key="1">
    <citation type="journal article" date="2022" name="bioRxiv">
        <title>An ancient truncated duplication of the anti-Mullerian hormone receptor type 2 gene is a potential conserved master sex determinant in the Pangasiidae catfish family.</title>
        <authorList>
            <person name="Wen M."/>
            <person name="Pan Q."/>
            <person name="Jouanno E."/>
            <person name="Montfort J."/>
            <person name="Zahm M."/>
            <person name="Cabau C."/>
            <person name="Klopp C."/>
            <person name="Iampietro C."/>
            <person name="Roques C."/>
            <person name="Bouchez O."/>
            <person name="Castinel A."/>
            <person name="Donnadieu C."/>
            <person name="Parrinello H."/>
            <person name="Poncet C."/>
            <person name="Belmonte E."/>
            <person name="Gautier V."/>
            <person name="Avarre J.-C."/>
            <person name="Dugue R."/>
            <person name="Gustiano R."/>
            <person name="Ha T.T.T."/>
            <person name="Campet M."/>
            <person name="Sriphairoj K."/>
            <person name="Ribolli J."/>
            <person name="de Almeida F.L."/>
            <person name="Desvignes T."/>
            <person name="Postlethwait J.H."/>
            <person name="Bucao C.F."/>
            <person name="Robinson-Rechavi M."/>
            <person name="Bobe J."/>
            <person name="Herpin A."/>
            <person name="Guiguen Y."/>
        </authorList>
    </citation>
    <scope>NUCLEOTIDE SEQUENCE [LARGE SCALE GENOMIC DNA]</scope>
    <source>
        <strain evidence="1">YG-Dec2019</strain>
    </source>
</reference>
<evidence type="ECO:0000313" key="2">
    <source>
        <dbReference type="Proteomes" id="UP000829447"/>
    </source>
</evidence>
<dbReference type="Proteomes" id="UP000829447">
    <property type="component" value="Linkage Group LG8"/>
</dbReference>
<evidence type="ECO:0000313" key="1">
    <source>
        <dbReference type="EMBL" id="MCI4380662.1"/>
    </source>
</evidence>
<accession>A0ACC5WNR3</accession>
<proteinExistence type="predicted"/>
<keyword evidence="2" id="KW-1185">Reference proteome</keyword>
<sequence>MIRCKTATDENPRLYETDQISVLQFSGSVSRWGFTDLHCSKGNINDRISHFPLPFSRWRVRSCCSPAHLARGSWETLFSDQLSRSGHGSLSSSHVNGPHFDHFKKMIMEDSVDVILQEKTLHHAQEKPIVMAASGAMLMASYGLWTVFALPGFRKVPTSLKVPYLPSSGVQTQNVMRLLQGRRGCLADLGSGDGRLVFAASSLGFQCTGFEINSILIGYARARARWLGIPTAAARFVNEDFWKTDLSRYKNVTVFLAPGVMEVLGRKLEQELAHDARVIACRFPFPHWHASASEGQGLDQAWAYDMATVRRLPT</sequence>
<comment type="caution">
    <text evidence="1">The sequence shown here is derived from an EMBL/GenBank/DDBJ whole genome shotgun (WGS) entry which is preliminary data.</text>
</comment>
<dbReference type="EMBL" id="CM040461">
    <property type="protein sequence ID" value="MCI4380662.1"/>
    <property type="molecule type" value="Genomic_DNA"/>
</dbReference>
<name>A0ACC5WNR3_PANGG</name>
<organism evidence="1 2">
    <name type="scientific">Pangasianodon gigas</name>
    <name type="common">Mekong giant catfish</name>
    <name type="synonym">Pangasius gigas</name>
    <dbReference type="NCBI Taxonomy" id="30993"/>
    <lineage>
        <taxon>Eukaryota</taxon>
        <taxon>Metazoa</taxon>
        <taxon>Chordata</taxon>
        <taxon>Craniata</taxon>
        <taxon>Vertebrata</taxon>
        <taxon>Euteleostomi</taxon>
        <taxon>Actinopterygii</taxon>
        <taxon>Neopterygii</taxon>
        <taxon>Teleostei</taxon>
        <taxon>Ostariophysi</taxon>
        <taxon>Siluriformes</taxon>
        <taxon>Pangasiidae</taxon>
        <taxon>Pangasianodon</taxon>
    </lineage>
</organism>
<gene>
    <name evidence="1" type="ORF">PGIGA_G00242570</name>
</gene>